<feature type="region of interest" description="Disordered" evidence="2">
    <location>
        <begin position="442"/>
        <end position="482"/>
    </location>
</feature>
<dbReference type="InterPro" id="IPR043129">
    <property type="entry name" value="ATPase_NBD"/>
</dbReference>
<evidence type="ECO:0008006" key="5">
    <source>
        <dbReference type="Google" id="ProtNLM"/>
    </source>
</evidence>
<comment type="caution">
    <text evidence="3">The sequence shown here is derived from an EMBL/GenBank/DDBJ whole genome shotgun (WGS) entry which is preliminary data.</text>
</comment>
<comment type="similarity">
    <text evidence="1">Belongs to the actin family.</text>
</comment>
<name>A0A0F4ZBE8_9PEZI</name>
<organism evidence="3 4">
    <name type="scientific">Thielaviopsis punctulata</name>
    <dbReference type="NCBI Taxonomy" id="72032"/>
    <lineage>
        <taxon>Eukaryota</taxon>
        <taxon>Fungi</taxon>
        <taxon>Dikarya</taxon>
        <taxon>Ascomycota</taxon>
        <taxon>Pezizomycotina</taxon>
        <taxon>Sordariomycetes</taxon>
        <taxon>Hypocreomycetidae</taxon>
        <taxon>Microascales</taxon>
        <taxon>Ceratocystidaceae</taxon>
        <taxon>Thielaviopsis</taxon>
    </lineage>
</organism>
<dbReference type="AlphaFoldDB" id="A0A0F4ZBE8"/>
<evidence type="ECO:0000313" key="3">
    <source>
        <dbReference type="EMBL" id="KKA27466.1"/>
    </source>
</evidence>
<dbReference type="Proteomes" id="UP000033483">
    <property type="component" value="Unassembled WGS sequence"/>
</dbReference>
<dbReference type="SUPFAM" id="SSF53067">
    <property type="entry name" value="Actin-like ATPase domain"/>
    <property type="match status" value="2"/>
</dbReference>
<evidence type="ECO:0000313" key="4">
    <source>
        <dbReference type="Proteomes" id="UP000033483"/>
    </source>
</evidence>
<dbReference type="Gene3D" id="3.90.640.10">
    <property type="entry name" value="Actin, Chain A, domain 4"/>
    <property type="match status" value="1"/>
</dbReference>
<reference evidence="3 4" key="1">
    <citation type="submission" date="2015-03" db="EMBL/GenBank/DDBJ databases">
        <authorList>
            <person name="Radwan O."/>
            <person name="Al-Naeli F.A."/>
            <person name="Rendon G.A."/>
            <person name="Fields C."/>
        </authorList>
    </citation>
    <scope>NUCLEOTIDE SEQUENCE [LARGE SCALE GENOMIC DNA]</scope>
    <source>
        <strain evidence="3">CR-DP1</strain>
    </source>
</reference>
<dbReference type="EMBL" id="LAEV01001665">
    <property type="protein sequence ID" value="KKA27466.1"/>
    <property type="molecule type" value="Genomic_DNA"/>
</dbReference>
<proteinExistence type="inferred from homology"/>
<dbReference type="OrthoDB" id="337660at2759"/>
<evidence type="ECO:0000256" key="2">
    <source>
        <dbReference type="SAM" id="MobiDB-lite"/>
    </source>
</evidence>
<dbReference type="Pfam" id="PF00022">
    <property type="entry name" value="Actin"/>
    <property type="match status" value="1"/>
</dbReference>
<feature type="region of interest" description="Disordered" evidence="2">
    <location>
        <begin position="1"/>
        <end position="53"/>
    </location>
</feature>
<feature type="compositionally biased region" description="Low complexity" evidence="2">
    <location>
        <begin position="25"/>
        <end position="53"/>
    </location>
</feature>
<dbReference type="SMART" id="SM00268">
    <property type="entry name" value="ACTIN"/>
    <property type="match status" value="1"/>
</dbReference>
<feature type="compositionally biased region" description="Acidic residues" evidence="2">
    <location>
        <begin position="311"/>
        <end position="321"/>
    </location>
</feature>
<sequence length="597" mass="65260">MASTPSAGLPHRAITNIRNGGASGVGASSSSSNTDRTTPSTPSRTTTATFSSPSTLRAEEDLVIVELGSRFVRVGFAGDNAPKARLQLAPDQQRRIGDFRVFLPGYHDAWRKRPTGKDWGKDYELWQYNLREANLGLIHDKLERVLRDAFSRLLLIDSRPRRMAIIVPSMLPLPLLSTTLEILFKRFHSPTVSLLSSPVMATIGAGVRSGLVVDMGWNETVVTSIYEYREVRCTRSVRAGKMLIEELHKLLHDELIKHRYLKDKGEGDSDEHVVSFEEVEEVANRLMWCRASEKSAAKNKSKSEGLPTVQEQDETEDDTDTDSPRSASNDHCIEVPLRSVGSHCRINLSFARLADVCEGTFLDDQRSAASSFDDNELPLHLLIYNHLLRLPLDVRAICMARIMFVGGNSRIIGLKGRIYDELLALVEARGWNPVTGRGAEAYKTNPKLRRTGSSAGVSPKTPTATTPPAGTTPVTPTTPGDGVWHDAANATAEEDKIEVAIQKTKGPAPVQGQMRALESIGAWCGASLACHLKVMAIAGVDREVWLQTGLAGAVRTSEVDFKSQSQRLSMGMGSGGLMRAAANIQEKNWTLGAWGAI</sequence>
<dbReference type="Gene3D" id="3.30.420.40">
    <property type="match status" value="2"/>
</dbReference>
<dbReference type="InterPro" id="IPR004000">
    <property type="entry name" value="Actin"/>
</dbReference>
<keyword evidence="4" id="KW-1185">Reference proteome</keyword>
<accession>A0A0F4ZBE8</accession>
<dbReference type="PANTHER" id="PTHR11937">
    <property type="entry name" value="ACTIN"/>
    <property type="match status" value="1"/>
</dbReference>
<gene>
    <name evidence="3" type="ORF">TD95_001988</name>
</gene>
<feature type="compositionally biased region" description="Low complexity" evidence="2">
    <location>
        <begin position="461"/>
        <end position="480"/>
    </location>
</feature>
<protein>
    <recommendedName>
        <fullName evidence="5">Actin-related protein RO7</fullName>
    </recommendedName>
</protein>
<feature type="region of interest" description="Disordered" evidence="2">
    <location>
        <begin position="299"/>
        <end position="330"/>
    </location>
</feature>
<evidence type="ECO:0000256" key="1">
    <source>
        <dbReference type="RuleBase" id="RU000487"/>
    </source>
</evidence>